<evidence type="ECO:0000313" key="3">
    <source>
        <dbReference type="EnsemblPlants" id="Solyc03g118527.1.1"/>
    </source>
</evidence>
<evidence type="ECO:0000313" key="4">
    <source>
        <dbReference type="Proteomes" id="UP000004994"/>
    </source>
</evidence>
<dbReference type="InterPro" id="IPR038336">
    <property type="entry name" value="NET_sf"/>
</dbReference>
<reference evidence="3" key="2">
    <citation type="submission" date="2019-01" db="UniProtKB">
        <authorList>
            <consortium name="EnsemblPlants"/>
        </authorList>
    </citation>
    <scope>IDENTIFICATION</scope>
    <source>
        <strain evidence="3">cv. Heinz 1706</strain>
    </source>
</reference>
<dbReference type="Proteomes" id="UP000004994">
    <property type="component" value="Chromosome 3"/>
</dbReference>
<dbReference type="InterPro" id="IPR027353">
    <property type="entry name" value="NET_dom"/>
</dbReference>
<feature type="region of interest" description="Disordered" evidence="1">
    <location>
        <begin position="1"/>
        <end position="24"/>
    </location>
</feature>
<proteinExistence type="predicted"/>
<sequence>MSITEATNDLRKENPSNKRDMETEEIQKLNRGLENLPQKELYVVAKIIKKRGVPQKQNNEKLQLDINNIEVIKTGGSMSVVGCCGLRTKVRSCRP</sequence>
<keyword evidence="4" id="KW-1185">Reference proteome</keyword>
<dbReference type="InParanoid" id="A0A3Q7FVN0"/>
<dbReference type="EnsemblPlants" id="Solyc03g118527.1.1">
    <property type="protein sequence ID" value="Solyc03g118527.1.1"/>
    <property type="gene ID" value="Solyc03g118527.1"/>
</dbReference>
<dbReference type="Gene3D" id="1.20.1270.220">
    <property type="match status" value="1"/>
</dbReference>
<protein>
    <recommendedName>
        <fullName evidence="2">NET domain-containing protein</fullName>
    </recommendedName>
</protein>
<reference evidence="3" key="1">
    <citation type="journal article" date="2012" name="Nature">
        <title>The tomato genome sequence provides insights into fleshy fruit evolution.</title>
        <authorList>
            <consortium name="Tomato Genome Consortium"/>
        </authorList>
    </citation>
    <scope>NUCLEOTIDE SEQUENCE [LARGE SCALE GENOMIC DNA]</scope>
    <source>
        <strain evidence="3">cv. Heinz 1706</strain>
    </source>
</reference>
<name>A0A3Q7FVN0_SOLLC</name>
<dbReference type="AlphaFoldDB" id="A0A3Q7FVN0"/>
<organism evidence="3">
    <name type="scientific">Solanum lycopersicum</name>
    <name type="common">Tomato</name>
    <name type="synonym">Lycopersicon esculentum</name>
    <dbReference type="NCBI Taxonomy" id="4081"/>
    <lineage>
        <taxon>Eukaryota</taxon>
        <taxon>Viridiplantae</taxon>
        <taxon>Streptophyta</taxon>
        <taxon>Embryophyta</taxon>
        <taxon>Tracheophyta</taxon>
        <taxon>Spermatophyta</taxon>
        <taxon>Magnoliopsida</taxon>
        <taxon>eudicotyledons</taxon>
        <taxon>Gunneridae</taxon>
        <taxon>Pentapetalae</taxon>
        <taxon>asterids</taxon>
        <taxon>lamiids</taxon>
        <taxon>Solanales</taxon>
        <taxon>Solanaceae</taxon>
        <taxon>Solanoideae</taxon>
        <taxon>Solaneae</taxon>
        <taxon>Solanum</taxon>
        <taxon>Solanum subgen. Lycopersicon</taxon>
    </lineage>
</organism>
<feature type="domain" description="NET" evidence="2">
    <location>
        <begin position="21"/>
        <end position="69"/>
    </location>
</feature>
<accession>A0A3Q7FVN0</accession>
<evidence type="ECO:0000259" key="2">
    <source>
        <dbReference type="Pfam" id="PF17035"/>
    </source>
</evidence>
<evidence type="ECO:0000256" key="1">
    <source>
        <dbReference type="SAM" id="MobiDB-lite"/>
    </source>
</evidence>
<dbReference type="Gramene" id="Solyc03g118527.1.1">
    <property type="protein sequence ID" value="Solyc03g118527.1.1"/>
    <property type="gene ID" value="Solyc03g118527.1"/>
</dbReference>
<dbReference type="Pfam" id="PF17035">
    <property type="entry name" value="BET"/>
    <property type="match status" value="1"/>
</dbReference>
<feature type="compositionally biased region" description="Basic and acidic residues" evidence="1">
    <location>
        <begin position="8"/>
        <end position="24"/>
    </location>
</feature>